<dbReference type="InterPro" id="IPR000160">
    <property type="entry name" value="GGDEF_dom"/>
</dbReference>
<dbReference type="PROSITE" id="PS50887">
    <property type="entry name" value="GGDEF"/>
    <property type="match status" value="1"/>
</dbReference>
<dbReference type="Pfam" id="PF00990">
    <property type="entry name" value="GGDEF"/>
    <property type="match status" value="1"/>
</dbReference>
<evidence type="ECO:0000256" key="3">
    <source>
        <dbReference type="ARBA" id="ARBA00012528"/>
    </source>
</evidence>
<dbReference type="PANTHER" id="PTHR45138">
    <property type="entry name" value="REGULATORY COMPONENTS OF SENSORY TRANSDUCTION SYSTEM"/>
    <property type="match status" value="1"/>
</dbReference>
<dbReference type="NCBIfam" id="TIGR00254">
    <property type="entry name" value="GGDEF"/>
    <property type="match status" value="1"/>
</dbReference>
<proteinExistence type="predicted"/>
<keyword evidence="4" id="KW-0547">Nucleotide-binding</keyword>
<dbReference type="SUPFAM" id="SSF55073">
    <property type="entry name" value="Nucleotide cyclase"/>
    <property type="match status" value="1"/>
</dbReference>
<dbReference type="Pfam" id="PF22588">
    <property type="entry name" value="dCache_1_like"/>
    <property type="match status" value="1"/>
</dbReference>
<reference evidence="9" key="1">
    <citation type="journal article" date="2018" name="Genome Biol.">
        <title>SKESA: strategic k-mer extension for scrupulous assemblies.</title>
        <authorList>
            <person name="Souvorov A."/>
            <person name="Agarwala R."/>
            <person name="Lipman D.J."/>
        </authorList>
    </citation>
    <scope>NUCLEOTIDE SEQUENCE</scope>
    <source>
        <strain evidence="9">CAVp300</strain>
    </source>
</reference>
<evidence type="ECO:0000256" key="2">
    <source>
        <dbReference type="ARBA" id="ARBA00004665"/>
    </source>
</evidence>
<dbReference type="GO" id="GO:0043709">
    <property type="term" value="P:cell adhesion involved in single-species biofilm formation"/>
    <property type="evidence" value="ECO:0007669"/>
    <property type="project" value="TreeGrafter"/>
</dbReference>
<comment type="catalytic activity">
    <reaction evidence="5">
        <text>2 GTP = 3',3'-c-di-GMP + 2 diphosphate</text>
        <dbReference type="Rhea" id="RHEA:24898"/>
        <dbReference type="ChEBI" id="CHEBI:33019"/>
        <dbReference type="ChEBI" id="CHEBI:37565"/>
        <dbReference type="ChEBI" id="CHEBI:58805"/>
        <dbReference type="EC" id="2.7.7.65"/>
    </reaction>
</comment>
<keyword evidence="7" id="KW-1133">Transmembrane helix</keyword>
<protein>
    <recommendedName>
        <fullName evidence="3">diguanylate cyclase</fullName>
        <ecNumber evidence="3">2.7.7.65</ecNumber>
    </recommendedName>
</protein>
<accession>A0A9P3T772</accession>
<dbReference type="InterPro" id="IPR054327">
    <property type="entry name" value="His-kinase-like_sensor"/>
</dbReference>
<evidence type="ECO:0000256" key="1">
    <source>
        <dbReference type="ARBA" id="ARBA00001946"/>
    </source>
</evidence>
<name>A0A9P3T772_KLUIN</name>
<gene>
    <name evidence="9" type="ORF">I8531_001781</name>
</gene>
<dbReference type="GO" id="GO:0052621">
    <property type="term" value="F:diguanylate cyclase activity"/>
    <property type="evidence" value="ECO:0007669"/>
    <property type="project" value="UniProtKB-EC"/>
</dbReference>
<dbReference type="InterPro" id="IPR029151">
    <property type="entry name" value="Sensor-like_sf"/>
</dbReference>
<evidence type="ECO:0000313" key="9">
    <source>
        <dbReference type="EMBL" id="HAT3581494.1"/>
    </source>
</evidence>
<evidence type="ECO:0000256" key="7">
    <source>
        <dbReference type="SAM" id="Phobius"/>
    </source>
</evidence>
<dbReference type="Gene3D" id="3.30.70.270">
    <property type="match status" value="1"/>
</dbReference>
<feature type="coiled-coil region" evidence="6">
    <location>
        <begin position="310"/>
        <end position="337"/>
    </location>
</feature>
<dbReference type="CDD" id="cd12914">
    <property type="entry name" value="PDC1_DGC_like"/>
    <property type="match status" value="1"/>
</dbReference>
<comment type="caution">
    <text evidence="9">The sequence shown here is derived from an EMBL/GenBank/DDBJ whole genome shotgun (WGS) entry which is preliminary data.</text>
</comment>
<dbReference type="InterPro" id="IPR043128">
    <property type="entry name" value="Rev_trsase/Diguanyl_cyclase"/>
</dbReference>
<dbReference type="EC" id="2.7.7.65" evidence="3"/>
<dbReference type="PANTHER" id="PTHR45138:SF9">
    <property type="entry name" value="DIGUANYLATE CYCLASE DGCM-RELATED"/>
    <property type="match status" value="1"/>
</dbReference>
<evidence type="ECO:0000256" key="6">
    <source>
        <dbReference type="SAM" id="Coils"/>
    </source>
</evidence>
<comment type="cofactor">
    <cofactor evidence="1">
        <name>Mg(2+)</name>
        <dbReference type="ChEBI" id="CHEBI:18420"/>
    </cofactor>
</comment>
<dbReference type="CDD" id="cd01949">
    <property type="entry name" value="GGDEF"/>
    <property type="match status" value="1"/>
</dbReference>
<feature type="transmembrane region" description="Helical" evidence="7">
    <location>
        <begin position="284"/>
        <end position="304"/>
    </location>
</feature>
<dbReference type="InterPro" id="IPR029787">
    <property type="entry name" value="Nucleotide_cyclase"/>
</dbReference>
<dbReference type="RefSeq" id="WP_047370623.1">
    <property type="nucleotide sequence ID" value="NZ_CABMNU010000005.1"/>
</dbReference>
<organism evidence="9 10">
    <name type="scientific">Kluyvera intermedia</name>
    <name type="common">Enterobacter intermedius</name>
    <dbReference type="NCBI Taxonomy" id="61648"/>
    <lineage>
        <taxon>Bacteria</taxon>
        <taxon>Pseudomonadati</taxon>
        <taxon>Pseudomonadota</taxon>
        <taxon>Gammaproteobacteria</taxon>
        <taxon>Enterobacterales</taxon>
        <taxon>Enterobacteriaceae</taxon>
        <taxon>Kluyvera</taxon>
    </lineage>
</organism>
<dbReference type="SUPFAM" id="SSF103190">
    <property type="entry name" value="Sensory domain-like"/>
    <property type="match status" value="1"/>
</dbReference>
<dbReference type="GO" id="GO:1902201">
    <property type="term" value="P:negative regulation of bacterial-type flagellum-dependent cell motility"/>
    <property type="evidence" value="ECO:0007669"/>
    <property type="project" value="TreeGrafter"/>
</dbReference>
<dbReference type="GO" id="GO:0005525">
    <property type="term" value="F:GTP binding"/>
    <property type="evidence" value="ECO:0007669"/>
    <property type="project" value="UniProtKB-KW"/>
</dbReference>
<sequence length="500" mass="55936">MKKKKFYLSLVITVAFLIVSVLLTFQVLSARTQTINELNINVINLSRTLDTYSEGVIRQGEMIIKTISSMTEIYGIKQPELGRIRTLLSDQTTFIEQLNNIVIYDDKGNQILAMRDIPKGRRNGADRSFFIYHRNNVSKDIFIGPPVISRTTGKWVITISRRLEDDNMTFRGVVVLTLNVENFLETYGKLDMGKNGSISLISDSGTLMIRFPFNENYIGKAFSDSLLFTTYLKKSDSGTATVISRVDHIERIFAFQKNKRYGLVTTVAVSTDEALNSWRHHAEILGAIVIFLIGCAIFSGSYVFKEISRRVQLNKELANAKESLMSANAQLKEMASVDSLTGLANRREFDHIFPKTIQTCAKNKKSISLLLIDIDFFKNYNDKYGHLDGDNCLRNVAAIIKRSLAELNAVAARYGGEEFVVILPEAELELAKKIAETITHNIINEKLIHEASPFGVVSVSTGVSHARAADLDDDGTSLIESADTALYRAKFCGRNQVSII</sequence>
<dbReference type="GO" id="GO:0005886">
    <property type="term" value="C:plasma membrane"/>
    <property type="evidence" value="ECO:0007669"/>
    <property type="project" value="TreeGrafter"/>
</dbReference>
<feature type="domain" description="GGDEF" evidence="8">
    <location>
        <begin position="365"/>
        <end position="500"/>
    </location>
</feature>
<dbReference type="Proteomes" id="UP000867740">
    <property type="component" value="Unassembled WGS sequence"/>
</dbReference>
<dbReference type="SMART" id="SM00267">
    <property type="entry name" value="GGDEF"/>
    <property type="match status" value="1"/>
</dbReference>
<keyword evidence="7" id="KW-0472">Membrane</keyword>
<keyword evidence="7" id="KW-0812">Transmembrane</keyword>
<evidence type="ECO:0000313" key="10">
    <source>
        <dbReference type="Proteomes" id="UP000867740"/>
    </source>
</evidence>
<comment type="pathway">
    <text evidence="2">Purine metabolism; 3',5'-cyclic di-GMP biosynthesis.</text>
</comment>
<evidence type="ECO:0000256" key="5">
    <source>
        <dbReference type="ARBA" id="ARBA00034247"/>
    </source>
</evidence>
<dbReference type="AlphaFoldDB" id="A0A9P3T772"/>
<dbReference type="InterPro" id="IPR050469">
    <property type="entry name" value="Diguanylate_Cyclase"/>
</dbReference>
<keyword evidence="6" id="KW-0175">Coiled coil</keyword>
<keyword evidence="4" id="KW-0342">GTP-binding</keyword>
<evidence type="ECO:0000256" key="4">
    <source>
        <dbReference type="ARBA" id="ARBA00023134"/>
    </source>
</evidence>
<dbReference type="EMBL" id="DACSUM010000011">
    <property type="protein sequence ID" value="HAT3581494.1"/>
    <property type="molecule type" value="Genomic_DNA"/>
</dbReference>
<dbReference type="CDD" id="cd12915">
    <property type="entry name" value="PDC2_DGC_like"/>
    <property type="match status" value="1"/>
</dbReference>
<reference evidence="9" key="2">
    <citation type="submission" date="2020-10" db="EMBL/GenBank/DDBJ databases">
        <authorList>
            <consortium name="NCBI Pathogen Detection Project"/>
        </authorList>
    </citation>
    <scope>NUCLEOTIDE SEQUENCE</scope>
    <source>
        <strain evidence="9">CAVp300</strain>
    </source>
</reference>
<dbReference type="FunFam" id="3.30.70.270:FF:000001">
    <property type="entry name" value="Diguanylate cyclase domain protein"/>
    <property type="match status" value="1"/>
</dbReference>
<dbReference type="Gene3D" id="3.30.450.20">
    <property type="entry name" value="PAS domain"/>
    <property type="match status" value="2"/>
</dbReference>
<evidence type="ECO:0000259" key="8">
    <source>
        <dbReference type="PROSITE" id="PS50887"/>
    </source>
</evidence>